<feature type="domain" description="C2" evidence="8">
    <location>
        <begin position="797"/>
        <end position="922"/>
    </location>
</feature>
<name>A0A8S4B4N7_9TELE</name>
<dbReference type="Pfam" id="PF11618">
    <property type="entry name" value="C2-C2_1"/>
    <property type="match status" value="1"/>
</dbReference>
<dbReference type="GO" id="GO:0046548">
    <property type="term" value="P:retinal rod cell development"/>
    <property type="evidence" value="ECO:0007669"/>
    <property type="project" value="TreeGrafter"/>
</dbReference>
<protein>
    <submittedName>
        <fullName evidence="9">(Atlantic silverside) hypothetical protein</fullName>
    </submittedName>
</protein>
<evidence type="ECO:0000256" key="4">
    <source>
        <dbReference type="ARBA" id="ARBA00023069"/>
    </source>
</evidence>
<evidence type="ECO:0000256" key="6">
    <source>
        <dbReference type="SAM" id="Coils"/>
    </source>
</evidence>
<dbReference type="InterPro" id="IPR021656">
    <property type="entry name" value="C2-C2_1"/>
</dbReference>
<dbReference type="EMBL" id="CAJRST010014446">
    <property type="protein sequence ID" value="CAG5929369.1"/>
    <property type="molecule type" value="Genomic_DNA"/>
</dbReference>
<accession>A0A8S4B4N7</accession>
<dbReference type="GO" id="GO:1905515">
    <property type="term" value="P:non-motile cilium assembly"/>
    <property type="evidence" value="ECO:0007669"/>
    <property type="project" value="TreeGrafter"/>
</dbReference>
<dbReference type="GO" id="GO:0005856">
    <property type="term" value="C:cytoskeleton"/>
    <property type="evidence" value="ECO:0007669"/>
    <property type="project" value="UniProtKB-ARBA"/>
</dbReference>
<dbReference type="PANTHER" id="PTHR14240">
    <property type="entry name" value="RETINITIS PIGMENTOSA GTPASE REGULATOR-INTERACTING PROTEIN"/>
    <property type="match status" value="1"/>
</dbReference>
<dbReference type="Proteomes" id="UP000677803">
    <property type="component" value="Unassembled WGS sequence"/>
</dbReference>
<feature type="compositionally biased region" description="Basic and acidic residues" evidence="7">
    <location>
        <begin position="1319"/>
        <end position="1330"/>
    </location>
</feature>
<evidence type="ECO:0000313" key="9">
    <source>
        <dbReference type="EMBL" id="CAG5929369.1"/>
    </source>
</evidence>
<sequence>MTSIVDETAGDLPVRDVGMMRGGLMPTVPDTLRDVKSWRKHHVAKMKDPQRLFRYPREHLEDLCLQLQEENSVLRQHTRTQEHRLRRMSTRLMHLRQAHPGSSGVKDRDMEDTIQELEARVAMLESQKGVLQNKLSLAKQHIMDLGARTPYKYSKSKNWEGESGIRRAAQTAPPRYGLMLEDTRTEMERLRSNMTDQLRMTELELTAQALRDSLREREKEIEGTVKELRNQQADRHRTTIRENVDLIRLQKQLSDKSAALRVTKEKFSDLQEAYEKQLEESQRSLRESQGALLEKVEELTEQLKQERQRALALEGQLSTTSLSQQTLDKLQERISDLEGERDLIKENYDTLLQSSLSTQSDQDGQVEKHGKVDQTREAVVESIHCMDIQRLEEMLGAEREERNRLELEKEKLWQEKELLEQQRKQEQEMLVLMRDKQEHLERDVVQYKEQVSVLQDRLDSISKDFDMSVEELSETLMQIRAFRMQQESREGLRFLVPDRRMEDPTHELVNIQASHAETVLELQKTRNLLLLEHKITKDLQEELKTFSQGVEKEREESRKRIAEKDKLLAKRALQINTLQAQLKELAYSPRNYKRTIPIQYTWPAGDQEVIQPIEDDLSFSQLKAGESLLEIHLKAATFTPAGLRIMADFHPGAEKNSGFVTFCTYCLLDFEMHSTPLVSGSQPNYGFTSRYALTVRDLRRLEAQRSRVSVELHQALGGVRFVTHGSGQMSLMGAMEKRGERICGCVSITGHEAEIVGVVDFWVRLFPPVEAIDSMAESGAERQSVMQRTPVKISLGWQETSQEELHDYGCGIPNELVVMLERCVGLNARWPGLLPDAYLTYRFYDLPPHVSQTIQCSADPVFNDVTSYPLAVTTDVMNYFRSSSLWVYVFDDSDDQIPPVYLAKTPIPLRALATGREIRGDYVLRDPAGGPRGMVRVMVKWKYPFQPPRDASQVSQVNGVDKPGSMKESTAMEAKRREEVSQRPIAKPRVKARQPDPRETTAVSRETKGWPQPPLIKQKSSQDVRSKQVTPVKLLDTRPSTNGRKPAKRAPELQQRTPHMTPGPRLTTPSHCKTRKSSAGTSRESPTTLSRGSSLSDIKTQDLPSEDQVSAIENEEEEESSESAGESAAPESSESSSSLSEIIIMPTKRKVRKGEKLRVEILSLTFEPSSRVALDESVQRVYVEYRLLGVPMETTETPMSLRKPTEGEEIHYNFTRVIYVDGSLSAPLRQYLYTMLEGTDPNQGRLKFTIVSEPMDDDDECVDVGHAFLDLQELLLTGNDVIEQEIDIVSVDEDKEVIGNLKVSLEAAKALTGIYQEFHQKDEEVSKTDDEEKGAEEEEQEEEQERKKKSDRIQVLDYDDDDSDFD</sequence>
<feature type="coiled-coil region" evidence="6">
    <location>
        <begin position="180"/>
        <end position="234"/>
    </location>
</feature>
<dbReference type="Gene3D" id="2.60.40.150">
    <property type="entry name" value="C2 domain"/>
    <property type="match status" value="3"/>
</dbReference>
<comment type="subcellular location">
    <subcellularLocation>
        <location evidence="1">Cell projection</location>
        <location evidence="1">Cilium</location>
    </subcellularLocation>
</comment>
<keyword evidence="4" id="KW-0969">Cilium</keyword>
<feature type="compositionally biased region" description="Low complexity" evidence="7">
    <location>
        <begin position="1122"/>
        <end position="1141"/>
    </location>
</feature>
<dbReference type="CDD" id="cd00030">
    <property type="entry name" value="C2"/>
    <property type="match status" value="1"/>
</dbReference>
<evidence type="ECO:0000256" key="3">
    <source>
        <dbReference type="ARBA" id="ARBA00023054"/>
    </source>
</evidence>
<keyword evidence="3 6" id="KW-0175">Coiled coil</keyword>
<dbReference type="PROSITE" id="PS50004">
    <property type="entry name" value="C2"/>
    <property type="match status" value="1"/>
</dbReference>
<dbReference type="Pfam" id="PF18111">
    <property type="entry name" value="RPGR1_C"/>
    <property type="match status" value="1"/>
</dbReference>
<dbReference type="InterPro" id="IPR031139">
    <property type="entry name" value="RPGRIP1_fam"/>
</dbReference>
<evidence type="ECO:0000256" key="5">
    <source>
        <dbReference type="ARBA" id="ARBA00023273"/>
    </source>
</evidence>
<gene>
    <name evidence="9" type="ORF">MMEN_LOCUS12996</name>
</gene>
<evidence type="ECO:0000256" key="2">
    <source>
        <dbReference type="ARBA" id="ARBA00006042"/>
    </source>
</evidence>
<dbReference type="GO" id="GO:0032391">
    <property type="term" value="C:photoreceptor connecting cilium"/>
    <property type="evidence" value="ECO:0007669"/>
    <property type="project" value="TreeGrafter"/>
</dbReference>
<feature type="coiled-coil region" evidence="6">
    <location>
        <begin position="260"/>
        <end position="347"/>
    </location>
</feature>
<feature type="compositionally biased region" description="Acidic residues" evidence="7">
    <location>
        <begin position="1357"/>
        <end position="1366"/>
    </location>
</feature>
<dbReference type="SUPFAM" id="SSF49562">
    <property type="entry name" value="C2 domain (Calcium/lipid-binding domain, CaLB)"/>
    <property type="match status" value="2"/>
</dbReference>
<dbReference type="InterPro" id="IPR035892">
    <property type="entry name" value="C2_domain_sf"/>
</dbReference>
<proteinExistence type="inferred from homology"/>
<comment type="caution">
    <text evidence="9">The sequence shown here is derived from an EMBL/GenBank/DDBJ whole genome shotgun (WGS) entry which is preliminary data.</text>
</comment>
<comment type="similarity">
    <text evidence="2">Belongs to the RPGRIP1 family.</text>
</comment>
<feature type="compositionally biased region" description="Basic and acidic residues" evidence="7">
    <location>
        <begin position="1344"/>
        <end position="1354"/>
    </location>
</feature>
<feature type="region of interest" description="Disordered" evidence="7">
    <location>
        <begin position="950"/>
        <end position="1141"/>
    </location>
</feature>
<keyword evidence="5" id="KW-0966">Cell projection</keyword>
<dbReference type="OrthoDB" id="2133912at2759"/>
<reference evidence="9" key="1">
    <citation type="submission" date="2021-05" db="EMBL/GenBank/DDBJ databases">
        <authorList>
            <person name="Tigano A."/>
        </authorList>
    </citation>
    <scope>NUCLEOTIDE SEQUENCE</scope>
</reference>
<dbReference type="InterPro" id="IPR000008">
    <property type="entry name" value="C2_dom"/>
</dbReference>
<feature type="coiled-coil region" evidence="6">
    <location>
        <begin position="388"/>
        <end position="464"/>
    </location>
</feature>
<feature type="compositionally biased region" description="Acidic residues" evidence="7">
    <location>
        <begin position="1331"/>
        <end position="1343"/>
    </location>
</feature>
<feature type="coiled-coil region" evidence="6">
    <location>
        <begin position="107"/>
        <end position="134"/>
    </location>
</feature>
<dbReference type="InterPro" id="IPR041091">
    <property type="entry name" value="RPGRIP1_C"/>
</dbReference>
<feature type="region of interest" description="Disordered" evidence="7">
    <location>
        <begin position="1319"/>
        <end position="1366"/>
    </location>
</feature>
<feature type="compositionally biased region" description="Polar residues" evidence="7">
    <location>
        <begin position="1067"/>
        <end position="1098"/>
    </location>
</feature>
<evidence type="ECO:0000313" key="10">
    <source>
        <dbReference type="Proteomes" id="UP000677803"/>
    </source>
</evidence>
<evidence type="ECO:0000256" key="7">
    <source>
        <dbReference type="SAM" id="MobiDB-lite"/>
    </source>
</evidence>
<evidence type="ECO:0000256" key="1">
    <source>
        <dbReference type="ARBA" id="ARBA00004138"/>
    </source>
</evidence>
<evidence type="ECO:0000259" key="8">
    <source>
        <dbReference type="PROSITE" id="PS50004"/>
    </source>
</evidence>
<keyword evidence="10" id="KW-1185">Reference proteome</keyword>
<dbReference type="PANTHER" id="PTHR14240:SF1">
    <property type="entry name" value="PROTEIN FANTOM-RELATED"/>
    <property type="match status" value="1"/>
</dbReference>
<organism evidence="9 10">
    <name type="scientific">Menidia menidia</name>
    <name type="common">Atlantic silverside</name>
    <dbReference type="NCBI Taxonomy" id="238744"/>
    <lineage>
        <taxon>Eukaryota</taxon>
        <taxon>Metazoa</taxon>
        <taxon>Chordata</taxon>
        <taxon>Craniata</taxon>
        <taxon>Vertebrata</taxon>
        <taxon>Euteleostomi</taxon>
        <taxon>Actinopterygii</taxon>
        <taxon>Neopterygii</taxon>
        <taxon>Teleostei</taxon>
        <taxon>Neoteleostei</taxon>
        <taxon>Acanthomorphata</taxon>
        <taxon>Ovalentaria</taxon>
        <taxon>Atherinomorphae</taxon>
        <taxon>Atheriniformes</taxon>
        <taxon>Atherinopsidae</taxon>
        <taxon>Menidiinae</taxon>
        <taxon>Menidia</taxon>
    </lineage>
</organism>